<evidence type="ECO:0000256" key="4">
    <source>
        <dbReference type="ARBA" id="ARBA00035135"/>
    </source>
</evidence>
<proteinExistence type="inferred from homology"/>
<evidence type="ECO:0000313" key="6">
    <source>
        <dbReference type="Proteomes" id="UP000593765"/>
    </source>
</evidence>
<dbReference type="RefSeq" id="WP_206291298.1">
    <property type="nucleotide sequence ID" value="NZ_CP063458.1"/>
</dbReference>
<dbReference type="AlphaFoldDB" id="A0A7M2WV05"/>
<comment type="similarity">
    <text evidence="1">Belongs to the bacterial ribosomal protein bS21 family.</text>
</comment>
<dbReference type="GO" id="GO:0006412">
    <property type="term" value="P:translation"/>
    <property type="evidence" value="ECO:0007669"/>
    <property type="project" value="InterPro"/>
</dbReference>
<keyword evidence="6" id="KW-1185">Reference proteome</keyword>
<gene>
    <name evidence="5" type="primary">rpsU</name>
    <name evidence="5" type="ORF">IPV69_19000</name>
</gene>
<dbReference type="InterPro" id="IPR001911">
    <property type="entry name" value="Ribosomal_bS21"/>
</dbReference>
<dbReference type="Proteomes" id="UP000593765">
    <property type="component" value="Chromosome"/>
</dbReference>
<dbReference type="GO" id="GO:0003735">
    <property type="term" value="F:structural constituent of ribosome"/>
    <property type="evidence" value="ECO:0007669"/>
    <property type="project" value="InterPro"/>
</dbReference>
<dbReference type="GO" id="GO:0005840">
    <property type="term" value="C:ribosome"/>
    <property type="evidence" value="ECO:0007669"/>
    <property type="project" value="UniProtKB-KW"/>
</dbReference>
<organism evidence="5 6">
    <name type="scientific">Humisphaera borealis</name>
    <dbReference type="NCBI Taxonomy" id="2807512"/>
    <lineage>
        <taxon>Bacteria</taxon>
        <taxon>Pseudomonadati</taxon>
        <taxon>Planctomycetota</taxon>
        <taxon>Phycisphaerae</taxon>
        <taxon>Tepidisphaerales</taxon>
        <taxon>Tepidisphaeraceae</taxon>
        <taxon>Humisphaera</taxon>
    </lineage>
</organism>
<sequence>MGVKIVVREDESIERAVSRFKRDVIRSHAGDKWPWCRSFYASPSMLRNRNKSRRQRRYSNGQ</sequence>
<dbReference type="NCBIfam" id="TIGR00030">
    <property type="entry name" value="S21p"/>
    <property type="match status" value="1"/>
</dbReference>
<dbReference type="KEGG" id="hbs:IPV69_19000"/>
<name>A0A7M2WV05_9BACT</name>
<dbReference type="GO" id="GO:1990904">
    <property type="term" value="C:ribonucleoprotein complex"/>
    <property type="evidence" value="ECO:0007669"/>
    <property type="project" value="UniProtKB-KW"/>
</dbReference>
<evidence type="ECO:0000256" key="3">
    <source>
        <dbReference type="ARBA" id="ARBA00023274"/>
    </source>
</evidence>
<keyword evidence="2 5" id="KW-0689">Ribosomal protein</keyword>
<evidence type="ECO:0000256" key="2">
    <source>
        <dbReference type="ARBA" id="ARBA00022980"/>
    </source>
</evidence>
<evidence type="ECO:0000313" key="5">
    <source>
        <dbReference type="EMBL" id="QOV88320.1"/>
    </source>
</evidence>
<reference evidence="5 6" key="1">
    <citation type="submission" date="2020-10" db="EMBL/GenBank/DDBJ databases">
        <title>Wide distribution of Phycisphaera-like planctomycetes from WD2101 soil group in peatlands and genome analysis of the first cultivated representative.</title>
        <authorList>
            <person name="Dedysh S.N."/>
            <person name="Beletsky A.V."/>
            <person name="Ivanova A."/>
            <person name="Kulichevskaya I.S."/>
            <person name="Suzina N.E."/>
            <person name="Philippov D.A."/>
            <person name="Rakitin A.L."/>
            <person name="Mardanov A.V."/>
            <person name="Ravin N.V."/>
        </authorList>
    </citation>
    <scope>NUCLEOTIDE SEQUENCE [LARGE SCALE GENOMIC DNA]</scope>
    <source>
        <strain evidence="5 6">M1803</strain>
    </source>
</reference>
<dbReference type="EMBL" id="CP063458">
    <property type="protein sequence ID" value="QOV88320.1"/>
    <property type="molecule type" value="Genomic_DNA"/>
</dbReference>
<evidence type="ECO:0000256" key="1">
    <source>
        <dbReference type="ARBA" id="ARBA00006640"/>
    </source>
</evidence>
<accession>A0A7M2WV05</accession>
<keyword evidence="3" id="KW-0687">Ribonucleoprotein</keyword>
<protein>
    <recommendedName>
        <fullName evidence="4">Small ribosomal subunit protein bS21</fullName>
    </recommendedName>
</protein>